<dbReference type="Gene3D" id="3.40.630.30">
    <property type="match status" value="1"/>
</dbReference>
<dbReference type="GO" id="GO:0008080">
    <property type="term" value="F:N-acetyltransferase activity"/>
    <property type="evidence" value="ECO:0007669"/>
    <property type="project" value="InterPro"/>
</dbReference>
<dbReference type="SUPFAM" id="SSF55729">
    <property type="entry name" value="Acyl-CoA N-acyltransferases (Nat)"/>
    <property type="match status" value="1"/>
</dbReference>
<sequence>MAETELTLRPLESSHLSAAVALDHLCLGGWWGEQSYRNELDRDSSDLIGLFAHPTTQSLASDSLAPPDLLGLGCQWLILDEAHIILLMVHPHYRSQGLGLRVLLGLLTQAHQRGAACATLEVRASNAIARQLYGKLGFQGVGQRPHYYQNPDEDALILWCRGLQRPAFGQQLRAWQAASQQRLGQGGWHLPTPEFGTPPLAGGITHPKYLAVACPAPKHPRRIK</sequence>
<dbReference type="GO" id="GO:0005840">
    <property type="term" value="C:ribosome"/>
    <property type="evidence" value="ECO:0007669"/>
    <property type="project" value="UniProtKB-KW"/>
</dbReference>
<dbReference type="PANTHER" id="PTHR43420:SF44">
    <property type="entry name" value="ACETYLTRANSFERASE YPEA"/>
    <property type="match status" value="1"/>
</dbReference>
<proteinExistence type="inferred from homology"/>
<keyword evidence="4" id="KW-0012">Acyltransferase</keyword>
<accession>A0A8K1ZX75</accession>
<dbReference type="Pfam" id="PF00583">
    <property type="entry name" value="Acetyltransf_1"/>
    <property type="match status" value="1"/>
</dbReference>
<keyword evidence="6" id="KW-0689">Ribosomal protein</keyword>
<feature type="domain" description="N-acetyltransferase" evidence="5">
    <location>
        <begin position="6"/>
        <end position="163"/>
    </location>
</feature>
<keyword evidence="7" id="KW-1185">Reference proteome</keyword>
<name>A0A8K1ZX75_9CYAN</name>
<dbReference type="InterPro" id="IPR016181">
    <property type="entry name" value="Acyl_CoA_acyltransferase"/>
</dbReference>
<dbReference type="AlphaFoldDB" id="A0A8K1ZX75"/>
<dbReference type="InterPro" id="IPR006464">
    <property type="entry name" value="AcTrfase_RimI/Ard1"/>
</dbReference>
<dbReference type="RefSeq" id="WP_161824154.1">
    <property type="nucleotide sequence ID" value="NZ_WVIC01000005.1"/>
</dbReference>
<organism evidence="6 7">
    <name type="scientific">Petrachloros mirabilis ULC683</name>
    <dbReference type="NCBI Taxonomy" id="2781853"/>
    <lineage>
        <taxon>Bacteria</taxon>
        <taxon>Bacillati</taxon>
        <taxon>Cyanobacteriota</taxon>
        <taxon>Cyanophyceae</taxon>
        <taxon>Synechococcales</taxon>
        <taxon>Petrachlorosaceae</taxon>
        <taxon>Petrachloros</taxon>
        <taxon>Petrachloros mirabilis</taxon>
    </lineage>
</organism>
<dbReference type="PANTHER" id="PTHR43420">
    <property type="entry name" value="ACETYLTRANSFERASE"/>
    <property type="match status" value="1"/>
</dbReference>
<dbReference type="NCBIfam" id="TIGR01575">
    <property type="entry name" value="rimI"/>
    <property type="match status" value="1"/>
</dbReference>
<dbReference type="InterPro" id="IPR000182">
    <property type="entry name" value="GNAT_dom"/>
</dbReference>
<dbReference type="EMBL" id="WVIC01000005">
    <property type="protein sequence ID" value="NCJ05681.1"/>
    <property type="molecule type" value="Genomic_DNA"/>
</dbReference>
<evidence type="ECO:0000256" key="1">
    <source>
        <dbReference type="ARBA" id="ARBA00005395"/>
    </source>
</evidence>
<gene>
    <name evidence="6" type="primary">rimI</name>
    <name evidence="6" type="ORF">GS597_03980</name>
</gene>
<dbReference type="Proteomes" id="UP000607397">
    <property type="component" value="Unassembled WGS sequence"/>
</dbReference>
<keyword evidence="6" id="KW-0687">Ribonucleoprotein</keyword>
<reference evidence="6" key="1">
    <citation type="submission" date="2019-12" db="EMBL/GenBank/DDBJ databases">
        <title>High-Quality draft genome sequences of three cyanobacteria isolated from the limestone walls of the Old Cathedral of Coimbra.</title>
        <authorList>
            <person name="Tiago I."/>
            <person name="Soares F."/>
            <person name="Portugal A."/>
        </authorList>
    </citation>
    <scope>NUCLEOTIDE SEQUENCE [LARGE SCALE GENOMIC DNA]</scope>
    <source>
        <strain evidence="6">C</strain>
    </source>
</reference>
<dbReference type="PROSITE" id="PS51186">
    <property type="entry name" value="GNAT"/>
    <property type="match status" value="1"/>
</dbReference>
<evidence type="ECO:0000259" key="5">
    <source>
        <dbReference type="PROSITE" id="PS51186"/>
    </source>
</evidence>
<evidence type="ECO:0000313" key="6">
    <source>
        <dbReference type="EMBL" id="NCJ05681.1"/>
    </source>
</evidence>
<comment type="caution">
    <text evidence="6">The sequence shown here is derived from an EMBL/GenBank/DDBJ whole genome shotgun (WGS) entry which is preliminary data.</text>
</comment>
<evidence type="ECO:0000256" key="4">
    <source>
        <dbReference type="ARBA" id="ARBA00023315"/>
    </source>
</evidence>
<evidence type="ECO:0000313" key="7">
    <source>
        <dbReference type="Proteomes" id="UP000607397"/>
    </source>
</evidence>
<dbReference type="InterPro" id="IPR050680">
    <property type="entry name" value="YpeA/RimI_acetyltransf"/>
</dbReference>
<keyword evidence="2" id="KW-0963">Cytoplasm</keyword>
<comment type="similarity">
    <text evidence="1">Belongs to the acetyltransferase family. RimI subfamily.</text>
</comment>
<protein>
    <submittedName>
        <fullName evidence="6">Ribosomal protein S18-alanine N-acetyltransferase</fullName>
    </submittedName>
</protein>
<evidence type="ECO:0000256" key="2">
    <source>
        <dbReference type="ARBA" id="ARBA00022490"/>
    </source>
</evidence>
<keyword evidence="3" id="KW-0808">Transferase</keyword>
<evidence type="ECO:0000256" key="3">
    <source>
        <dbReference type="ARBA" id="ARBA00022679"/>
    </source>
</evidence>